<name>A0A6A6VG38_9PLEO</name>
<organism evidence="5 6">
    <name type="scientific">Sporormia fimetaria CBS 119925</name>
    <dbReference type="NCBI Taxonomy" id="1340428"/>
    <lineage>
        <taxon>Eukaryota</taxon>
        <taxon>Fungi</taxon>
        <taxon>Dikarya</taxon>
        <taxon>Ascomycota</taxon>
        <taxon>Pezizomycotina</taxon>
        <taxon>Dothideomycetes</taxon>
        <taxon>Pleosporomycetidae</taxon>
        <taxon>Pleosporales</taxon>
        <taxon>Sporormiaceae</taxon>
        <taxon>Sporormia</taxon>
    </lineage>
</organism>
<reference evidence="5" key="1">
    <citation type="journal article" date="2020" name="Stud. Mycol.">
        <title>101 Dothideomycetes genomes: a test case for predicting lifestyles and emergence of pathogens.</title>
        <authorList>
            <person name="Haridas S."/>
            <person name="Albert R."/>
            <person name="Binder M."/>
            <person name="Bloem J."/>
            <person name="Labutti K."/>
            <person name="Salamov A."/>
            <person name="Andreopoulos B."/>
            <person name="Baker S."/>
            <person name="Barry K."/>
            <person name="Bills G."/>
            <person name="Bluhm B."/>
            <person name="Cannon C."/>
            <person name="Castanera R."/>
            <person name="Culley D."/>
            <person name="Daum C."/>
            <person name="Ezra D."/>
            <person name="Gonzalez J."/>
            <person name="Henrissat B."/>
            <person name="Kuo A."/>
            <person name="Liang C."/>
            <person name="Lipzen A."/>
            <person name="Lutzoni F."/>
            <person name="Magnuson J."/>
            <person name="Mondo S."/>
            <person name="Nolan M."/>
            <person name="Ohm R."/>
            <person name="Pangilinan J."/>
            <person name="Park H.-J."/>
            <person name="Ramirez L."/>
            <person name="Alfaro M."/>
            <person name="Sun H."/>
            <person name="Tritt A."/>
            <person name="Yoshinaga Y."/>
            <person name="Zwiers L.-H."/>
            <person name="Turgeon B."/>
            <person name="Goodwin S."/>
            <person name="Spatafora J."/>
            <person name="Crous P."/>
            <person name="Grigoriev I."/>
        </authorList>
    </citation>
    <scope>NUCLEOTIDE SEQUENCE</scope>
    <source>
        <strain evidence="5">CBS 119925</strain>
    </source>
</reference>
<keyword evidence="2" id="KW-0175">Coiled coil</keyword>
<dbReference type="Pfam" id="PF01585">
    <property type="entry name" value="G-patch"/>
    <property type="match status" value="1"/>
</dbReference>
<dbReference type="GO" id="GO:0000390">
    <property type="term" value="P:spliceosomal complex disassembly"/>
    <property type="evidence" value="ECO:0007669"/>
    <property type="project" value="InterPro"/>
</dbReference>
<evidence type="ECO:0000256" key="2">
    <source>
        <dbReference type="SAM" id="Coils"/>
    </source>
</evidence>
<accession>A0A6A6VG38</accession>
<comment type="similarity">
    <text evidence="1">Belongs to the TFP11/STIP family.</text>
</comment>
<dbReference type="Proteomes" id="UP000799440">
    <property type="component" value="Unassembled WGS sequence"/>
</dbReference>
<dbReference type="EMBL" id="MU006566">
    <property type="protein sequence ID" value="KAF2749525.1"/>
    <property type="molecule type" value="Genomic_DNA"/>
</dbReference>
<dbReference type="GO" id="GO:0071008">
    <property type="term" value="C:U2-type post-mRNA release spliceosomal complex"/>
    <property type="evidence" value="ECO:0007669"/>
    <property type="project" value="TreeGrafter"/>
</dbReference>
<dbReference type="PANTHER" id="PTHR23329:SF1">
    <property type="entry name" value="TUFTELIN-INTERACTING PROTEIN 11"/>
    <property type="match status" value="1"/>
</dbReference>
<dbReference type="AlphaFoldDB" id="A0A6A6VG38"/>
<evidence type="ECO:0000256" key="3">
    <source>
        <dbReference type="SAM" id="MobiDB-lite"/>
    </source>
</evidence>
<dbReference type="InterPro" id="IPR045211">
    <property type="entry name" value="TFP11/STIP/Ntr1"/>
</dbReference>
<feature type="compositionally biased region" description="Basic and acidic residues" evidence="3">
    <location>
        <begin position="73"/>
        <end position="94"/>
    </location>
</feature>
<sequence length="698" mass="78422">MERPSFLKRRGEFAQQADSKKAKTDGAPKMSFAERMMAKQGWKAGEGLGKDKSGIINPIDVQLRPSGVGLGAVREKTKQQKTEEKRQAEKRGEQYEDSSEEERQNRKRRREIKKAAGIASGGSTPGAGRPKQRFTVDDIPEGLHVPSSLLEITDATGKEPKLLTAAKLSLGAAVPAETTETKLAKRARRDLEAYASAFNDLEEEKKTTEFQEEAFARELETIEREIKIAQEVAAATAALQELQTWDEVIVRLAELQHDTGYDQSVAVAAIHPLFKDTMSRWDPLHDDLENVVSDLQKLSMGAIPPRSIERTDFEKLRPQATTPYETMMQSYFLPRMRTVIMNWDPFHESLSLVAVLAAWFPITPRFIRNNILKQVVAKLSSAIHSWSPRKSIKKKLTSQLPDLVTPWLPFLPRLHSDPRSASGLVSDVKRKFRSLVDAWELSRGVIPEIEKWNRLLGKEFDQVLVTHLLPKLAETLKVDFEVNPADQDLQPLLSVLAWQQLFKLEVMGELIAFHVMPKLLETLHSWLTAEPSYAEIAQWLDWIKSVLPGDINEVPAVAKGWEEMLLMVHTAIDLGERAKTELALPQMRNGRESAAPSPRPSKPSSKPPAAARKEVEELTFRDIVEEWCGEENLLLIPLRKAHETTGSPLFRITASASGQGGVIVYFKGDVLYAQSKKDKNVWEPIGLEESLVKRAEGK</sequence>
<evidence type="ECO:0000313" key="6">
    <source>
        <dbReference type="Proteomes" id="UP000799440"/>
    </source>
</evidence>
<feature type="region of interest" description="Disordered" evidence="3">
    <location>
        <begin position="1"/>
        <end position="134"/>
    </location>
</feature>
<dbReference type="InterPro" id="IPR000467">
    <property type="entry name" value="G_patch_dom"/>
</dbReference>
<dbReference type="PANTHER" id="PTHR23329">
    <property type="entry name" value="TUFTELIN-INTERACTING PROTEIN 11-RELATED"/>
    <property type="match status" value="1"/>
</dbReference>
<dbReference type="PROSITE" id="PS50174">
    <property type="entry name" value="G_PATCH"/>
    <property type="match status" value="1"/>
</dbReference>
<gene>
    <name evidence="5" type="ORF">M011DRAFT_465965</name>
</gene>
<evidence type="ECO:0000313" key="5">
    <source>
        <dbReference type="EMBL" id="KAF2749525.1"/>
    </source>
</evidence>
<evidence type="ECO:0000259" key="4">
    <source>
        <dbReference type="PROSITE" id="PS50174"/>
    </source>
</evidence>
<dbReference type="Pfam" id="PF07842">
    <property type="entry name" value="GCFC"/>
    <property type="match status" value="1"/>
</dbReference>
<feature type="coiled-coil region" evidence="2">
    <location>
        <begin position="184"/>
        <end position="232"/>
    </location>
</feature>
<keyword evidence="6" id="KW-1185">Reference proteome</keyword>
<dbReference type="InterPro" id="IPR022783">
    <property type="entry name" value="GCFC_dom"/>
</dbReference>
<feature type="region of interest" description="Disordered" evidence="3">
    <location>
        <begin position="588"/>
        <end position="612"/>
    </location>
</feature>
<dbReference type="GO" id="GO:0003676">
    <property type="term" value="F:nucleic acid binding"/>
    <property type="evidence" value="ECO:0007669"/>
    <property type="project" value="InterPro"/>
</dbReference>
<feature type="domain" description="G-patch" evidence="4">
    <location>
        <begin position="29"/>
        <end position="75"/>
    </location>
</feature>
<dbReference type="OrthoDB" id="4822at2759"/>
<dbReference type="SMART" id="SM00443">
    <property type="entry name" value="G_patch"/>
    <property type="match status" value="1"/>
</dbReference>
<evidence type="ECO:0000256" key="1">
    <source>
        <dbReference type="ARBA" id="ARBA00010900"/>
    </source>
</evidence>
<feature type="compositionally biased region" description="Basic and acidic residues" evidence="3">
    <location>
        <begin position="1"/>
        <end position="26"/>
    </location>
</feature>
<proteinExistence type="inferred from homology"/>
<protein>
    <submittedName>
        <fullName evidence="5">TFP11-domain-containing protein</fullName>
    </submittedName>
</protein>